<reference evidence="2" key="1">
    <citation type="submission" date="2018-11" db="EMBL/GenBank/DDBJ databases">
        <authorList>
            <person name="Alioto T."/>
            <person name="Alioto T."/>
        </authorList>
    </citation>
    <scope>NUCLEOTIDE SEQUENCE</scope>
</reference>
<dbReference type="PANTHER" id="PTHR33153:SF3">
    <property type="entry name" value="TRAFFICKING PROTEIN PARTICLE COMPLEX SUBUNIT 11 DOMAIN-CONTAINING PROTEIN"/>
    <property type="match status" value="1"/>
</dbReference>
<feature type="domain" description="DUF7869" evidence="1">
    <location>
        <begin position="347"/>
        <end position="420"/>
    </location>
</feature>
<dbReference type="EMBL" id="UYJE01007978">
    <property type="protein sequence ID" value="VDI59750.1"/>
    <property type="molecule type" value="Genomic_DNA"/>
</dbReference>
<evidence type="ECO:0000313" key="3">
    <source>
        <dbReference type="Proteomes" id="UP000596742"/>
    </source>
</evidence>
<dbReference type="InterPro" id="IPR057191">
    <property type="entry name" value="DUF7869"/>
</dbReference>
<sequence length="683" mass="79201">MEDLHFEERFNNLYWNGDDDDNDSDESNNICGLGLTDDEEDQVNHDCEADMSDESDEEFSMDMHVKIKKRKLNEDSKKNKLLPVETLSVFFCCSLFCLGGIPMADLCLAREHYCLKTKQEKSQYIMDTIILNTSSTGKCSFSIGSVPICLAAWRAVLGIPESSFYNIKKQVTDGNRVINPSGKIHGSLDRKTQMAIVWLKDFTNTYAAAMPDSSQLHLPCCLTKTSVYELMKFDLTDIGETCLSMSHFLCIWRRDLRHIAIPKTSRFSECTICSLIKKSLSETKDKQVRSGLLEQRNKHLWQQRSERQKYYKHQMKSKREPSKYLSIIMDAMDQNKTMIPHFNKPPKSTDGMWKLKTHLLAAKVHGVGIYGFFDIFQWPHGSNLTITALFNILNMMKDSLPEVLYLQMDNCGRENKNRFSVWLNKNNALSMEELIKGFEDSFTPNPIGVEQSMVYNFSEWIMKYISPMRKHSQPHVFKIFKVDRKAKIVCKQWTTDKVYKECVGSMEYLINEIPKDAPEAICPIYNELDKVKDSITLAKPFLNSREQTQWQNFFKDKEEEEFDFKAESNFKLLELSEYVKQKRIEKSRNYQPVTIPQIVTDDKDMEPVVIGKLTASKKSNNIKSLALEVGQMVLVDIEKYADEWPQLDWLRFTGTKAARQDLGVHVPFLYQENEEKECHGLKR</sequence>
<dbReference type="Pfam" id="PF25273">
    <property type="entry name" value="DUF7869"/>
    <property type="match status" value="1"/>
</dbReference>
<evidence type="ECO:0000259" key="1">
    <source>
        <dbReference type="Pfam" id="PF25273"/>
    </source>
</evidence>
<organism evidence="2 3">
    <name type="scientific">Mytilus galloprovincialis</name>
    <name type="common">Mediterranean mussel</name>
    <dbReference type="NCBI Taxonomy" id="29158"/>
    <lineage>
        <taxon>Eukaryota</taxon>
        <taxon>Metazoa</taxon>
        <taxon>Spiralia</taxon>
        <taxon>Lophotrochozoa</taxon>
        <taxon>Mollusca</taxon>
        <taxon>Bivalvia</taxon>
        <taxon>Autobranchia</taxon>
        <taxon>Pteriomorphia</taxon>
        <taxon>Mytilida</taxon>
        <taxon>Mytiloidea</taxon>
        <taxon>Mytilidae</taxon>
        <taxon>Mytilinae</taxon>
        <taxon>Mytilus</taxon>
    </lineage>
</organism>
<accession>A0A8B6G7A5</accession>
<name>A0A8B6G7A5_MYTGA</name>
<gene>
    <name evidence="2" type="ORF">MGAL_10B048220</name>
</gene>
<comment type="caution">
    <text evidence="2">The sequence shown here is derived from an EMBL/GenBank/DDBJ whole genome shotgun (WGS) entry which is preliminary data.</text>
</comment>
<dbReference type="AlphaFoldDB" id="A0A8B6G7A5"/>
<dbReference type="OrthoDB" id="6110576at2759"/>
<dbReference type="Proteomes" id="UP000596742">
    <property type="component" value="Unassembled WGS sequence"/>
</dbReference>
<proteinExistence type="predicted"/>
<protein>
    <recommendedName>
        <fullName evidence="1">DUF7869 domain-containing protein</fullName>
    </recommendedName>
</protein>
<keyword evidence="3" id="KW-1185">Reference proteome</keyword>
<evidence type="ECO:0000313" key="2">
    <source>
        <dbReference type="EMBL" id="VDI59750.1"/>
    </source>
</evidence>
<dbReference type="PANTHER" id="PTHR33153">
    <property type="entry name" value="MYND-TYPE DOMAIN-CONTAINING PROTEIN"/>
    <property type="match status" value="1"/>
</dbReference>